<protein>
    <submittedName>
        <fullName evidence="2">Uncharacterized protein</fullName>
    </submittedName>
</protein>
<evidence type="ECO:0000313" key="2">
    <source>
        <dbReference type="EMBL" id="KAK1633849.1"/>
    </source>
</evidence>
<evidence type="ECO:0000256" key="1">
    <source>
        <dbReference type="SAM" id="MobiDB-lite"/>
    </source>
</evidence>
<proteinExistence type="predicted"/>
<evidence type="ECO:0000313" key="3">
    <source>
        <dbReference type="Proteomes" id="UP001243989"/>
    </source>
</evidence>
<dbReference type="RefSeq" id="XP_060442456.1">
    <property type="nucleotide sequence ID" value="XM_060596066.1"/>
</dbReference>
<dbReference type="GeneID" id="85480928"/>
<sequence>MESFWPSQHFDILPAAPPARLKCHPPDAASFPSLPPSNHSSAEYQHKPGRSPTLHKSRGSRHHFQTWLDAVHSPQTDVIRKTHCLLN</sequence>
<keyword evidence="3" id="KW-1185">Reference proteome</keyword>
<organism evidence="2 3">
    <name type="scientific">Colletotrichum phormii</name>
    <dbReference type="NCBI Taxonomy" id="359342"/>
    <lineage>
        <taxon>Eukaryota</taxon>
        <taxon>Fungi</taxon>
        <taxon>Dikarya</taxon>
        <taxon>Ascomycota</taxon>
        <taxon>Pezizomycotina</taxon>
        <taxon>Sordariomycetes</taxon>
        <taxon>Hypocreomycetidae</taxon>
        <taxon>Glomerellales</taxon>
        <taxon>Glomerellaceae</taxon>
        <taxon>Colletotrichum</taxon>
        <taxon>Colletotrichum acutatum species complex</taxon>
    </lineage>
</organism>
<reference evidence="2" key="1">
    <citation type="submission" date="2021-06" db="EMBL/GenBank/DDBJ databases">
        <title>Comparative genomics, transcriptomics and evolutionary studies reveal genomic signatures of adaptation to plant cell wall in hemibiotrophic fungi.</title>
        <authorList>
            <consortium name="DOE Joint Genome Institute"/>
            <person name="Baroncelli R."/>
            <person name="Diaz J.F."/>
            <person name="Benocci T."/>
            <person name="Peng M."/>
            <person name="Battaglia E."/>
            <person name="Haridas S."/>
            <person name="Andreopoulos W."/>
            <person name="Labutti K."/>
            <person name="Pangilinan J."/>
            <person name="Floch G.L."/>
            <person name="Makela M.R."/>
            <person name="Henrissat B."/>
            <person name="Grigoriev I.V."/>
            <person name="Crouch J.A."/>
            <person name="De Vries R.P."/>
            <person name="Sukno S.A."/>
            <person name="Thon M.R."/>
        </authorList>
    </citation>
    <scope>NUCLEOTIDE SEQUENCE</scope>
    <source>
        <strain evidence="2">CBS 102054</strain>
    </source>
</reference>
<feature type="compositionally biased region" description="Basic residues" evidence="1">
    <location>
        <begin position="47"/>
        <end position="61"/>
    </location>
</feature>
<name>A0AAJ0ECC1_9PEZI</name>
<comment type="caution">
    <text evidence="2">The sequence shown here is derived from an EMBL/GenBank/DDBJ whole genome shotgun (WGS) entry which is preliminary data.</text>
</comment>
<dbReference type="AlphaFoldDB" id="A0AAJ0ECC1"/>
<accession>A0AAJ0ECC1</accession>
<dbReference type="Proteomes" id="UP001243989">
    <property type="component" value="Unassembled WGS sequence"/>
</dbReference>
<gene>
    <name evidence="2" type="ORF">BDP81DRAFT_61955</name>
</gene>
<dbReference type="EMBL" id="JAHMHQ010000016">
    <property type="protein sequence ID" value="KAK1633849.1"/>
    <property type="molecule type" value="Genomic_DNA"/>
</dbReference>
<feature type="region of interest" description="Disordered" evidence="1">
    <location>
        <begin position="21"/>
        <end position="61"/>
    </location>
</feature>